<accession>A0A9X8DWL0</accession>
<organism evidence="3 4">
    <name type="scientific">Aphanomyces astaci</name>
    <name type="common">Crayfish plague agent</name>
    <dbReference type="NCBI Taxonomy" id="112090"/>
    <lineage>
        <taxon>Eukaryota</taxon>
        <taxon>Sar</taxon>
        <taxon>Stramenopiles</taxon>
        <taxon>Oomycota</taxon>
        <taxon>Saprolegniomycetes</taxon>
        <taxon>Saprolegniales</taxon>
        <taxon>Verrucalvaceae</taxon>
        <taxon>Aphanomyces</taxon>
    </lineage>
</organism>
<dbReference type="Proteomes" id="UP000275652">
    <property type="component" value="Unassembled WGS sequence"/>
</dbReference>
<reference evidence="3 4" key="1">
    <citation type="journal article" date="2018" name="J. Invertebr. Pathol.">
        <title>New genotyping method for the causative agent of crayfish plague (Aphanomyces astaci) based on whole genome data.</title>
        <authorList>
            <person name="Minardi D."/>
            <person name="Studholme D.J."/>
            <person name="van der Giezen M."/>
            <person name="Pretto T."/>
            <person name="Oidtmann B."/>
        </authorList>
    </citation>
    <scope>NUCLEOTIDE SEQUENCE [LARGE SCALE GENOMIC DNA]</scope>
    <source>
        <strain evidence="3 4">KB13</strain>
    </source>
</reference>
<comment type="caution">
    <text evidence="3">The sequence shown here is derived from an EMBL/GenBank/DDBJ whole genome shotgun (WGS) entry which is preliminary data.</text>
</comment>
<evidence type="ECO:0000256" key="1">
    <source>
        <dbReference type="SAM" id="MobiDB-lite"/>
    </source>
</evidence>
<proteinExistence type="predicted"/>
<keyword evidence="2" id="KW-1133">Transmembrane helix</keyword>
<feature type="region of interest" description="Disordered" evidence="1">
    <location>
        <begin position="1"/>
        <end position="57"/>
    </location>
</feature>
<gene>
    <name evidence="3" type="ORF">DYB28_012226</name>
</gene>
<sequence>MESPAEHSSRLQKQKTYREMETPEEHATRLQNLKAKRDTESPEQHRMRLDGLKAQRSVDTPDDRAMRLIKSLFDVQYLKHMPDKATMQQLAMNDNMASATLFDRSIEAFTKVVVGFDKTTGRPRKTGGLFGHVKAYFGMGPKKLLACCVPCTCCASLALMDGKIHTPAQDAKDYISKYTHMKVGVIILSFAVVGLGVYAFLKHREAKATRGKYAVYEDACTGNAS</sequence>
<evidence type="ECO:0000256" key="2">
    <source>
        <dbReference type="SAM" id="Phobius"/>
    </source>
</evidence>
<evidence type="ECO:0000313" key="4">
    <source>
        <dbReference type="Proteomes" id="UP000275652"/>
    </source>
</evidence>
<feature type="compositionally biased region" description="Basic and acidic residues" evidence="1">
    <location>
        <begin position="16"/>
        <end position="28"/>
    </location>
</feature>
<keyword evidence="2" id="KW-0812">Transmembrane</keyword>
<feature type="compositionally biased region" description="Basic and acidic residues" evidence="1">
    <location>
        <begin position="35"/>
        <end position="53"/>
    </location>
</feature>
<dbReference type="AlphaFoldDB" id="A0A9X8DWL0"/>
<dbReference type="EMBL" id="QUTI01027913">
    <property type="protein sequence ID" value="RLO04967.1"/>
    <property type="molecule type" value="Genomic_DNA"/>
</dbReference>
<protein>
    <submittedName>
        <fullName evidence="3">Uncharacterized protein</fullName>
    </submittedName>
</protein>
<feature type="transmembrane region" description="Helical" evidence="2">
    <location>
        <begin position="180"/>
        <end position="201"/>
    </location>
</feature>
<keyword evidence="2" id="KW-0472">Membrane</keyword>
<evidence type="ECO:0000313" key="3">
    <source>
        <dbReference type="EMBL" id="RLO04967.1"/>
    </source>
</evidence>
<name>A0A9X8DWL0_APHAT</name>